<dbReference type="InterPro" id="IPR018245">
    <property type="entry name" value="Gonadotropin_bsu_CS"/>
</dbReference>
<protein>
    <recommendedName>
        <fullName evidence="4">PHD-type domain-containing protein</fullName>
    </recommendedName>
</protein>
<evidence type="ECO:0000313" key="3">
    <source>
        <dbReference type="Proteomes" id="UP000030765"/>
    </source>
</evidence>
<accession>A0A084WGS8</accession>
<keyword evidence="3" id="KW-1185">Reference proteome</keyword>
<sequence>MAPSCPACEEMVVSSEYMCAGFCKSTYHYKCIGLASNLIKELKRPKSQLVWLCHGCRDFKTKGISPLIREIDSRLTDIKNELLTGLKSEIASEIKKHLTDFINTTASTTTNVVFPLADQNTRITTDRNTPLNAPKPLRPQLRLKLYQHQ</sequence>
<dbReference type="VEuPathDB" id="VectorBase:ASIC017525"/>
<gene>
    <name evidence="1" type="ORF">ZHAS_00017525</name>
</gene>
<dbReference type="EMBL" id="ATLV01023713">
    <property type="status" value="NOT_ANNOTATED_CDS"/>
    <property type="molecule type" value="Genomic_DNA"/>
</dbReference>
<dbReference type="Proteomes" id="UP000030765">
    <property type="component" value="Unassembled WGS sequence"/>
</dbReference>
<dbReference type="InterPro" id="IPR013083">
    <property type="entry name" value="Znf_RING/FYVE/PHD"/>
</dbReference>
<dbReference type="GO" id="GO:0005576">
    <property type="term" value="C:extracellular region"/>
    <property type="evidence" value="ECO:0007669"/>
    <property type="project" value="InterPro"/>
</dbReference>
<dbReference type="PROSITE" id="PS00261">
    <property type="entry name" value="GLYCO_HORMONE_BETA_1"/>
    <property type="match status" value="1"/>
</dbReference>
<organism evidence="1">
    <name type="scientific">Anopheles sinensis</name>
    <name type="common">Mosquito</name>
    <dbReference type="NCBI Taxonomy" id="74873"/>
    <lineage>
        <taxon>Eukaryota</taxon>
        <taxon>Metazoa</taxon>
        <taxon>Ecdysozoa</taxon>
        <taxon>Arthropoda</taxon>
        <taxon>Hexapoda</taxon>
        <taxon>Insecta</taxon>
        <taxon>Pterygota</taxon>
        <taxon>Neoptera</taxon>
        <taxon>Endopterygota</taxon>
        <taxon>Diptera</taxon>
        <taxon>Nematocera</taxon>
        <taxon>Culicoidea</taxon>
        <taxon>Culicidae</taxon>
        <taxon>Anophelinae</taxon>
        <taxon>Anopheles</taxon>
    </lineage>
</organism>
<reference evidence="2" key="2">
    <citation type="submission" date="2020-05" db="UniProtKB">
        <authorList>
            <consortium name="EnsemblMetazoa"/>
        </authorList>
    </citation>
    <scope>IDENTIFICATION</scope>
</reference>
<dbReference type="Gene3D" id="3.30.40.10">
    <property type="entry name" value="Zinc/RING finger domain, C3HC4 (zinc finger)"/>
    <property type="match status" value="1"/>
</dbReference>
<name>A0A084WGS8_ANOSI</name>
<reference evidence="1 3" key="1">
    <citation type="journal article" date="2014" name="BMC Genomics">
        <title>Genome sequence of Anopheles sinensis provides insight into genetics basis of mosquito competence for malaria parasites.</title>
        <authorList>
            <person name="Zhou D."/>
            <person name="Zhang D."/>
            <person name="Ding G."/>
            <person name="Shi L."/>
            <person name="Hou Q."/>
            <person name="Ye Y."/>
            <person name="Xu Y."/>
            <person name="Zhou H."/>
            <person name="Xiong C."/>
            <person name="Li S."/>
            <person name="Yu J."/>
            <person name="Hong S."/>
            <person name="Yu X."/>
            <person name="Zou P."/>
            <person name="Chen C."/>
            <person name="Chang X."/>
            <person name="Wang W."/>
            <person name="Lv Y."/>
            <person name="Sun Y."/>
            <person name="Ma L."/>
            <person name="Shen B."/>
            <person name="Zhu C."/>
        </authorList>
    </citation>
    <scope>NUCLEOTIDE SEQUENCE [LARGE SCALE GENOMIC DNA]</scope>
</reference>
<evidence type="ECO:0000313" key="2">
    <source>
        <dbReference type="EnsemblMetazoa" id="ASIC017525-PA"/>
    </source>
</evidence>
<dbReference type="EMBL" id="KE525345">
    <property type="protein sequence ID" value="KFB49422.1"/>
    <property type="molecule type" value="Genomic_DNA"/>
</dbReference>
<dbReference type="EnsemblMetazoa" id="ASIC017525-RA">
    <property type="protein sequence ID" value="ASIC017525-PA"/>
    <property type="gene ID" value="ASIC017525"/>
</dbReference>
<dbReference type="GO" id="GO:0005179">
    <property type="term" value="F:hormone activity"/>
    <property type="evidence" value="ECO:0007669"/>
    <property type="project" value="InterPro"/>
</dbReference>
<evidence type="ECO:0008006" key="4">
    <source>
        <dbReference type="Google" id="ProtNLM"/>
    </source>
</evidence>
<dbReference type="AlphaFoldDB" id="A0A084WGS8"/>
<proteinExistence type="predicted"/>
<dbReference type="OrthoDB" id="7763049at2759"/>
<dbReference type="SUPFAM" id="SSF57903">
    <property type="entry name" value="FYVE/PHD zinc finger"/>
    <property type="match status" value="1"/>
</dbReference>
<evidence type="ECO:0000313" key="1">
    <source>
        <dbReference type="EMBL" id="KFB49422.1"/>
    </source>
</evidence>
<dbReference type="InterPro" id="IPR011011">
    <property type="entry name" value="Znf_FYVE_PHD"/>
</dbReference>